<dbReference type="UniPathway" id="UPA00326"/>
<keyword evidence="10" id="KW-0170">Cobalt</keyword>
<protein>
    <recommendedName>
        <fullName evidence="13">Ribonucleoside-diphosphate reductase</fullName>
        <ecNumber evidence="13">1.17.4.1</ecNumber>
    </recommendedName>
</protein>
<dbReference type="Gene3D" id="3.10.28.10">
    <property type="entry name" value="Homing endonucleases"/>
    <property type="match status" value="1"/>
</dbReference>
<keyword evidence="3" id="KW-0846">Cobalamin</keyword>
<comment type="function">
    <text evidence="13">Provides the precursors necessary for DNA synthesis. Catalyzes the biosynthesis of deoxyribonucleotides from the corresponding ribonucleotides.</text>
</comment>
<dbReference type="SUPFAM" id="SSF55608">
    <property type="entry name" value="Homing endonucleases"/>
    <property type="match status" value="1"/>
</dbReference>
<dbReference type="InterPro" id="IPR004860">
    <property type="entry name" value="LAGLIDADG_dom"/>
</dbReference>
<evidence type="ECO:0000256" key="14">
    <source>
        <dbReference type="SAM" id="MobiDB-lite"/>
    </source>
</evidence>
<evidence type="ECO:0000256" key="4">
    <source>
        <dbReference type="ARBA" id="ARBA00022634"/>
    </source>
</evidence>
<dbReference type="InterPro" id="IPR050862">
    <property type="entry name" value="RdRp_reductase_class-2"/>
</dbReference>
<evidence type="ECO:0000256" key="8">
    <source>
        <dbReference type="ARBA" id="ARBA00023002"/>
    </source>
</evidence>
<dbReference type="Proteomes" id="UP000177328">
    <property type="component" value="Unassembled WGS sequence"/>
</dbReference>
<evidence type="ECO:0000313" key="16">
    <source>
        <dbReference type="EMBL" id="OGE41413.1"/>
    </source>
</evidence>
<dbReference type="SUPFAM" id="SSF48168">
    <property type="entry name" value="R1 subunit of ribonucleotide reductase, N-terminal domain"/>
    <property type="match status" value="1"/>
</dbReference>
<dbReference type="Pfam" id="PF00317">
    <property type="entry name" value="Ribonuc_red_lgN"/>
    <property type="match status" value="1"/>
</dbReference>
<comment type="catalytic activity">
    <reaction evidence="12 13">
        <text>a 2'-deoxyribonucleoside 5'-diphosphate + [thioredoxin]-disulfide + H2O = a ribonucleoside 5'-diphosphate + [thioredoxin]-dithiol</text>
        <dbReference type="Rhea" id="RHEA:23252"/>
        <dbReference type="Rhea" id="RHEA-COMP:10698"/>
        <dbReference type="Rhea" id="RHEA-COMP:10700"/>
        <dbReference type="ChEBI" id="CHEBI:15377"/>
        <dbReference type="ChEBI" id="CHEBI:29950"/>
        <dbReference type="ChEBI" id="CHEBI:50058"/>
        <dbReference type="ChEBI" id="CHEBI:57930"/>
        <dbReference type="ChEBI" id="CHEBI:73316"/>
        <dbReference type="EC" id="1.17.4.1"/>
    </reaction>
</comment>
<dbReference type="EMBL" id="MFDD01000002">
    <property type="protein sequence ID" value="OGE41413.1"/>
    <property type="molecule type" value="Genomic_DNA"/>
</dbReference>
<dbReference type="GO" id="GO:0004519">
    <property type="term" value="F:endonuclease activity"/>
    <property type="evidence" value="ECO:0007669"/>
    <property type="project" value="InterPro"/>
</dbReference>
<evidence type="ECO:0000256" key="10">
    <source>
        <dbReference type="ARBA" id="ARBA00023285"/>
    </source>
</evidence>
<dbReference type="GO" id="GO:0016539">
    <property type="term" value="P:intein-mediated protein splicing"/>
    <property type="evidence" value="ECO:0007669"/>
    <property type="project" value="InterPro"/>
</dbReference>
<keyword evidence="9 13" id="KW-0215">Deoxyribonucleotide synthesis</keyword>
<dbReference type="InterPro" id="IPR027434">
    <property type="entry name" value="Homing_endonucl"/>
</dbReference>
<reference evidence="16 17" key="1">
    <citation type="journal article" date="2016" name="Nat. Commun.">
        <title>Thousands of microbial genomes shed light on interconnected biogeochemical processes in an aquifer system.</title>
        <authorList>
            <person name="Anantharaman K."/>
            <person name="Brown C.T."/>
            <person name="Hug L.A."/>
            <person name="Sharon I."/>
            <person name="Castelle C.J."/>
            <person name="Probst A.J."/>
            <person name="Thomas B.C."/>
            <person name="Singh A."/>
            <person name="Wilkins M.J."/>
            <person name="Karaoz U."/>
            <person name="Brodie E.L."/>
            <person name="Williams K.H."/>
            <person name="Hubbard S.S."/>
            <person name="Banfield J.F."/>
        </authorList>
    </citation>
    <scope>NUCLEOTIDE SEQUENCE [LARGE SCALE GENOMIC DNA]</scope>
</reference>
<comment type="similarity">
    <text evidence="13">Belongs to the ribonucleoside diphosphate reductase large chain family.</text>
</comment>
<dbReference type="InterPro" id="IPR000788">
    <property type="entry name" value="RNR_lg_C"/>
</dbReference>
<evidence type="ECO:0000256" key="5">
    <source>
        <dbReference type="ARBA" id="ARBA00022741"/>
    </source>
</evidence>
<dbReference type="CDD" id="cd00081">
    <property type="entry name" value="Hint"/>
    <property type="match status" value="1"/>
</dbReference>
<keyword evidence="5" id="KW-0547">Nucleotide-binding</keyword>
<organism evidence="16 17">
    <name type="scientific">Candidatus Daviesbacteria bacterium RIFCSPHIGHO2_02_FULL_43_12</name>
    <dbReference type="NCBI Taxonomy" id="1797776"/>
    <lineage>
        <taxon>Bacteria</taxon>
        <taxon>Candidatus Daviesiibacteriota</taxon>
    </lineage>
</organism>
<sequence>MKKPNKSNKPKELHTQQISSNARKNGLGKHATSDSQYQGFRSEMSIVSDNSTPILMEGIRGKVFMDRYALRAKDGTHIETTPEEMWKRVAWGISQAEKPAIRQEWEQKFYDVMKGFKFVPGGRILSGAGTGYQVTYFNCFVIPSPQDSRDGIIDALKQLVEIQSRSGGVGLNLSSLRPKGARVKKVNGFSSGPVTWAGLFSYATHDVVQQGGSRRGATMLMLHDWHPDVEEFITVKQDLSKINGANLSVCVSDGFMEAVKKDADWDLVYPDLDDPHYDEKWDGELDSWKAQGGTVKVYKTVKAKYLWDLICEAAWRSAEPGLHFLERSNARSNTWYFERLVATNPSLRAGTKVLTKEGIFPIESLDKKRFYVKNLNGEWSLAECFLSGKNKTLYKVSLNNGREIYATAEHKWPTLSVGGGFGKVTTDNLQIGNILPFPKVEHIQFESVTKRSRAQGFMLGWLYGDGWITQRGKSMLSSITHVDRRAASSSPVYMTAGEGLLINGLDNQPMSHQAISSNQLEKQLPLNDLSFGFLFSEEDKPLADAVLQEVNKLKKEKSTLTRAGDNTYTIQSTSSLFAENLFNLFDINKKENGIPSSVWQSGTEFIEGFIDGLFSSDGFVSKDARRVVFTTKHKKMAEDVQDLLSFFGIKARIRREEASNVRFPNGKNYYKTYERYDVSMDGYNAVNFGRMFTLSHNRKQQNLLKIVSEYNPSRKEADAGLVRITAVEKTVLQEDVWDISVYDQTHCFYINGCITGNCGEQPLGPWAVCNLGAMNLSAYVTENHSPDGEARFDFESFGQDVKVAMRLMDNVIDQTYYFFPENEDCAKNIRRTGLGIMGLADALIKMKLRYGSPESEPVIRQIFQTLRDSAYEASADNAKEKGSFPLFDKEKYLQGYHIKQLPEPIRAKIATQGIRNAVLLTIAPTGTTSLVSGVSSGVEPVYEFSFLRRWRGGEEIIYHPLFDQWRKDNPGSQKPDYFVSANDLTPWEHVKVQAIAQEYIDSSISKTVNAPNNHTVDDVQSLYMAAYDVGLKGITYMRDGSRQGVLERVESPSIKAAEDKEKKVEPVVPAPVHRPMVLRGRTYKVTTPLGEGFITINRDDKDQPFEVFITVAKGGSHTMADAEALGRLISMTLRYSGDNRREIATKIVQQLRGIGGSSHIGFGKDRVMSLADAIAKVLAEDMAITEAEKPEQVPLSLQESHSEPILHTNGLGTHKTEVDPVIVPEIAEQMPMLTLSPRETQSGDLCPECGNSTFVMEEGCQKCYSCGYSKC</sequence>
<keyword evidence="7" id="KW-0651">Protein splicing</keyword>
<dbReference type="PANTHER" id="PTHR43371">
    <property type="entry name" value="VITAMIN B12-DEPENDENT RIBONUCLEOTIDE REDUCTASE"/>
    <property type="match status" value="1"/>
</dbReference>
<evidence type="ECO:0000256" key="13">
    <source>
        <dbReference type="RuleBase" id="RU003410"/>
    </source>
</evidence>
<comment type="caution">
    <text evidence="16">The sequence shown here is derived from an EMBL/GenBank/DDBJ whole genome shotgun (WGS) entry which is preliminary data.</text>
</comment>
<keyword evidence="6" id="KW-0068">Autocatalytic cleavage</keyword>
<evidence type="ECO:0000256" key="1">
    <source>
        <dbReference type="ARBA" id="ARBA00001922"/>
    </source>
</evidence>
<evidence type="ECO:0000256" key="12">
    <source>
        <dbReference type="ARBA" id="ARBA00047754"/>
    </source>
</evidence>
<evidence type="ECO:0000256" key="6">
    <source>
        <dbReference type="ARBA" id="ARBA00022813"/>
    </source>
</evidence>
<dbReference type="Pfam" id="PF14528">
    <property type="entry name" value="LAGLIDADG_3"/>
    <property type="match status" value="1"/>
</dbReference>
<comment type="cofactor">
    <cofactor evidence="1">
        <name>adenosylcob(III)alamin</name>
        <dbReference type="ChEBI" id="CHEBI:18408"/>
    </cofactor>
</comment>
<comment type="function">
    <text evidence="11">Catalyzes the reduction of ribonucleotides to deoxyribonucleotides. May function to provide a pool of deoxyribonucleotide precursors for DNA repair during oxygen limitation and/or for immediate growth after restoration of oxygen.</text>
</comment>
<comment type="similarity">
    <text evidence="2">Belongs to the ribonucleoside diphosphate reductase class-2 family.</text>
</comment>
<evidence type="ECO:0000259" key="15">
    <source>
        <dbReference type="PROSITE" id="PS50819"/>
    </source>
</evidence>
<dbReference type="EC" id="1.17.4.1" evidence="13"/>
<evidence type="ECO:0000256" key="11">
    <source>
        <dbReference type="ARBA" id="ARBA00025437"/>
    </source>
</evidence>
<feature type="region of interest" description="Disordered" evidence="14">
    <location>
        <begin position="1"/>
        <end position="36"/>
    </location>
</feature>
<evidence type="ECO:0000256" key="2">
    <source>
        <dbReference type="ARBA" id="ARBA00007405"/>
    </source>
</evidence>
<evidence type="ECO:0000256" key="9">
    <source>
        <dbReference type="ARBA" id="ARBA00023116"/>
    </source>
</evidence>
<dbReference type="InterPro" id="IPR036844">
    <property type="entry name" value="Hint_dom_sf"/>
</dbReference>
<name>A0A1F5KKG2_9BACT</name>
<dbReference type="Pfam" id="PF12637">
    <property type="entry name" value="TSCPD"/>
    <property type="match status" value="1"/>
</dbReference>
<keyword evidence="4" id="KW-0237">DNA synthesis</keyword>
<dbReference type="InterPro" id="IPR003587">
    <property type="entry name" value="Hint_dom_N"/>
</dbReference>
<dbReference type="AlphaFoldDB" id="A0A1F5KKG2"/>
<dbReference type="GO" id="GO:0071897">
    <property type="term" value="P:DNA biosynthetic process"/>
    <property type="evidence" value="ECO:0007669"/>
    <property type="project" value="UniProtKB-KW"/>
</dbReference>
<dbReference type="InterPro" id="IPR013509">
    <property type="entry name" value="RNR_lsu_N"/>
</dbReference>
<dbReference type="InterPro" id="IPR024434">
    <property type="entry name" value="TSCPD_dom"/>
</dbReference>
<evidence type="ECO:0000256" key="7">
    <source>
        <dbReference type="ARBA" id="ARBA00023000"/>
    </source>
</evidence>
<dbReference type="Gene3D" id="2.170.16.10">
    <property type="entry name" value="Hedgehog/Intein (Hint) domain"/>
    <property type="match status" value="1"/>
</dbReference>
<dbReference type="Pfam" id="PF14890">
    <property type="entry name" value="Intein_splicing"/>
    <property type="match status" value="1"/>
</dbReference>
<dbReference type="PROSITE" id="PS50819">
    <property type="entry name" value="INTEIN_ENDONUCLEASE"/>
    <property type="match status" value="1"/>
</dbReference>
<gene>
    <name evidence="16" type="ORF">A3D25_02715</name>
</gene>
<dbReference type="SMART" id="SM00306">
    <property type="entry name" value="HintN"/>
    <property type="match status" value="1"/>
</dbReference>
<dbReference type="InterPro" id="IPR006142">
    <property type="entry name" value="INTEIN"/>
</dbReference>
<dbReference type="SUPFAM" id="SSF51294">
    <property type="entry name" value="Hedgehog/intein (Hint) domain"/>
    <property type="match status" value="1"/>
</dbReference>
<dbReference type="InterPro" id="IPR004042">
    <property type="entry name" value="Intein_endonuc_central"/>
</dbReference>
<dbReference type="InterPro" id="IPR006141">
    <property type="entry name" value="Intein_N"/>
</dbReference>
<feature type="domain" description="DOD-type homing endonuclease" evidence="15">
    <location>
        <begin position="458"/>
        <end position="649"/>
    </location>
</feature>
<evidence type="ECO:0000256" key="3">
    <source>
        <dbReference type="ARBA" id="ARBA00022628"/>
    </source>
</evidence>
<dbReference type="GO" id="GO:0005524">
    <property type="term" value="F:ATP binding"/>
    <property type="evidence" value="ECO:0007669"/>
    <property type="project" value="InterPro"/>
</dbReference>
<dbReference type="GO" id="GO:0031419">
    <property type="term" value="F:cobalamin binding"/>
    <property type="evidence" value="ECO:0007669"/>
    <property type="project" value="UniProtKB-KW"/>
</dbReference>
<dbReference type="Gene3D" id="3.20.70.20">
    <property type="match status" value="2"/>
</dbReference>
<proteinExistence type="inferred from homology"/>
<dbReference type="Pfam" id="PF02867">
    <property type="entry name" value="Ribonuc_red_lgC"/>
    <property type="match status" value="1"/>
</dbReference>
<dbReference type="PRINTS" id="PR00379">
    <property type="entry name" value="INTEIN"/>
</dbReference>
<keyword evidence="8 13" id="KW-0560">Oxidoreductase</keyword>
<dbReference type="InterPro" id="IPR008926">
    <property type="entry name" value="RNR_R1-su_N"/>
</dbReference>
<dbReference type="GO" id="GO:0009263">
    <property type="term" value="P:deoxyribonucleotide biosynthetic process"/>
    <property type="evidence" value="ECO:0007669"/>
    <property type="project" value="UniProtKB-KW"/>
</dbReference>
<accession>A0A1F5KKG2</accession>
<dbReference type="SUPFAM" id="SSF51998">
    <property type="entry name" value="PFL-like glycyl radical enzymes"/>
    <property type="match status" value="1"/>
</dbReference>
<evidence type="ECO:0000313" key="17">
    <source>
        <dbReference type="Proteomes" id="UP000177328"/>
    </source>
</evidence>
<dbReference type="PROSITE" id="PS50817">
    <property type="entry name" value="INTEIN_N_TER"/>
    <property type="match status" value="1"/>
</dbReference>
<dbReference type="PANTHER" id="PTHR43371:SF1">
    <property type="entry name" value="RIBONUCLEOSIDE-DIPHOSPHATE REDUCTASE"/>
    <property type="match status" value="1"/>
</dbReference>
<dbReference type="GO" id="GO:0004748">
    <property type="term" value="F:ribonucleoside-diphosphate reductase activity, thioredoxin disulfide as acceptor"/>
    <property type="evidence" value="ECO:0007669"/>
    <property type="project" value="UniProtKB-EC"/>
</dbReference>